<organism evidence="1 2">
    <name type="scientific">Brassica cretica</name>
    <name type="common">Mustard</name>
    <dbReference type="NCBI Taxonomy" id="69181"/>
    <lineage>
        <taxon>Eukaryota</taxon>
        <taxon>Viridiplantae</taxon>
        <taxon>Streptophyta</taxon>
        <taxon>Embryophyta</taxon>
        <taxon>Tracheophyta</taxon>
        <taxon>Spermatophyta</taxon>
        <taxon>Magnoliopsida</taxon>
        <taxon>eudicotyledons</taxon>
        <taxon>Gunneridae</taxon>
        <taxon>Pentapetalae</taxon>
        <taxon>rosids</taxon>
        <taxon>malvids</taxon>
        <taxon>Brassicales</taxon>
        <taxon>Brassicaceae</taxon>
        <taxon>Brassiceae</taxon>
        <taxon>Brassica</taxon>
    </lineage>
</organism>
<protein>
    <submittedName>
        <fullName evidence="1">Uncharacterized protein</fullName>
    </submittedName>
</protein>
<proteinExistence type="predicted"/>
<gene>
    <name evidence="1" type="ORF">F2Q68_00019814</name>
</gene>
<comment type="caution">
    <text evidence="1">The sequence shown here is derived from an EMBL/GenBank/DDBJ whole genome shotgun (WGS) entry which is preliminary data.</text>
</comment>
<reference evidence="1" key="1">
    <citation type="submission" date="2019-12" db="EMBL/GenBank/DDBJ databases">
        <title>Genome sequencing and annotation of Brassica cretica.</title>
        <authorList>
            <person name="Studholme D.J."/>
            <person name="Sarris P.F."/>
        </authorList>
    </citation>
    <scope>NUCLEOTIDE SEQUENCE</scope>
    <source>
        <strain evidence="1">PFS-001/15</strain>
        <tissue evidence="1">Leaf</tissue>
    </source>
</reference>
<accession>A0A8S9FXT1</accession>
<evidence type="ECO:0000313" key="1">
    <source>
        <dbReference type="EMBL" id="KAF2538500.1"/>
    </source>
</evidence>
<evidence type="ECO:0000313" key="2">
    <source>
        <dbReference type="Proteomes" id="UP000712281"/>
    </source>
</evidence>
<name>A0A8S9FXT1_BRACR</name>
<dbReference type="AlphaFoldDB" id="A0A8S9FXT1"/>
<dbReference type="EMBL" id="QGKW02002228">
    <property type="protein sequence ID" value="KAF2538500.1"/>
    <property type="molecule type" value="Genomic_DNA"/>
</dbReference>
<sequence length="87" mass="9573">MGNRWAVSPPIITAPRPIPACNCPRQFLSLGQLPLTVSRSNICPCQLRKPTMKPFLVTDLITVPNCYANRSSNCSVTALGRFNLTSR</sequence>
<dbReference type="Proteomes" id="UP000712281">
    <property type="component" value="Unassembled WGS sequence"/>
</dbReference>